<organism evidence="1 2">
    <name type="scientific">Pistacia integerrima</name>
    <dbReference type="NCBI Taxonomy" id="434235"/>
    <lineage>
        <taxon>Eukaryota</taxon>
        <taxon>Viridiplantae</taxon>
        <taxon>Streptophyta</taxon>
        <taxon>Embryophyta</taxon>
        <taxon>Tracheophyta</taxon>
        <taxon>Spermatophyta</taxon>
        <taxon>Magnoliopsida</taxon>
        <taxon>eudicotyledons</taxon>
        <taxon>Gunneridae</taxon>
        <taxon>Pentapetalae</taxon>
        <taxon>rosids</taxon>
        <taxon>malvids</taxon>
        <taxon>Sapindales</taxon>
        <taxon>Anacardiaceae</taxon>
        <taxon>Pistacia</taxon>
    </lineage>
</organism>
<evidence type="ECO:0000313" key="1">
    <source>
        <dbReference type="EMBL" id="KAJ0031162.1"/>
    </source>
</evidence>
<reference evidence="2" key="1">
    <citation type="journal article" date="2023" name="G3 (Bethesda)">
        <title>Genome assembly and association tests identify interacting loci associated with vigor, precocity, and sex in interspecific pistachio rootstocks.</title>
        <authorList>
            <person name="Palmer W."/>
            <person name="Jacygrad E."/>
            <person name="Sagayaradj S."/>
            <person name="Cavanaugh K."/>
            <person name="Han R."/>
            <person name="Bertier L."/>
            <person name="Beede B."/>
            <person name="Kafkas S."/>
            <person name="Golino D."/>
            <person name="Preece J."/>
            <person name="Michelmore R."/>
        </authorList>
    </citation>
    <scope>NUCLEOTIDE SEQUENCE [LARGE SCALE GENOMIC DNA]</scope>
</reference>
<dbReference type="EMBL" id="CM047743">
    <property type="protein sequence ID" value="KAJ0031162.1"/>
    <property type="molecule type" value="Genomic_DNA"/>
</dbReference>
<sequence>MASTICEVVWLVKLSSELGFPILTFAPLYCDNQSANHIAYNPMFHEHTKHINIDTLSSLKHCIFLEFLNIRFFTSC</sequence>
<accession>A0ACC0Y836</accession>
<protein>
    <submittedName>
        <fullName evidence="1">Uncharacterized protein</fullName>
    </submittedName>
</protein>
<dbReference type="Proteomes" id="UP001163603">
    <property type="component" value="Chromosome 8"/>
</dbReference>
<evidence type="ECO:0000313" key="2">
    <source>
        <dbReference type="Proteomes" id="UP001163603"/>
    </source>
</evidence>
<name>A0ACC0Y836_9ROSI</name>
<comment type="caution">
    <text evidence="1">The sequence shown here is derived from an EMBL/GenBank/DDBJ whole genome shotgun (WGS) entry which is preliminary data.</text>
</comment>
<gene>
    <name evidence="1" type="ORF">Pint_14518</name>
</gene>
<proteinExistence type="predicted"/>
<keyword evidence="2" id="KW-1185">Reference proteome</keyword>